<evidence type="ECO:0000313" key="1">
    <source>
        <dbReference type="EMBL" id="CAH1404851.1"/>
    </source>
</evidence>
<gene>
    <name evidence="1" type="ORF">NEZAVI_LOCUS13181</name>
</gene>
<accession>A0A9P0HMP2</accession>
<dbReference type="AlphaFoldDB" id="A0A9P0HMP2"/>
<dbReference type="Proteomes" id="UP001152798">
    <property type="component" value="Chromosome 6"/>
</dbReference>
<protein>
    <submittedName>
        <fullName evidence="1">Uncharacterized protein</fullName>
    </submittedName>
</protein>
<evidence type="ECO:0000313" key="2">
    <source>
        <dbReference type="Proteomes" id="UP001152798"/>
    </source>
</evidence>
<proteinExistence type="predicted"/>
<reference evidence="1" key="1">
    <citation type="submission" date="2022-01" db="EMBL/GenBank/DDBJ databases">
        <authorList>
            <person name="King R."/>
        </authorList>
    </citation>
    <scope>NUCLEOTIDE SEQUENCE</scope>
</reference>
<dbReference type="EMBL" id="OV725082">
    <property type="protein sequence ID" value="CAH1404851.1"/>
    <property type="molecule type" value="Genomic_DNA"/>
</dbReference>
<sequence length="78" mass="9088">MPRISGNRSRSYVIRIKQIARSCANGELINRPIVNGKHLASLDRYVRRYFSSRSPCDCPRQAESLVQVPMLKKRSRLW</sequence>
<organism evidence="1 2">
    <name type="scientific">Nezara viridula</name>
    <name type="common">Southern green stink bug</name>
    <name type="synonym">Cimex viridulus</name>
    <dbReference type="NCBI Taxonomy" id="85310"/>
    <lineage>
        <taxon>Eukaryota</taxon>
        <taxon>Metazoa</taxon>
        <taxon>Ecdysozoa</taxon>
        <taxon>Arthropoda</taxon>
        <taxon>Hexapoda</taxon>
        <taxon>Insecta</taxon>
        <taxon>Pterygota</taxon>
        <taxon>Neoptera</taxon>
        <taxon>Paraneoptera</taxon>
        <taxon>Hemiptera</taxon>
        <taxon>Heteroptera</taxon>
        <taxon>Panheteroptera</taxon>
        <taxon>Pentatomomorpha</taxon>
        <taxon>Pentatomoidea</taxon>
        <taxon>Pentatomidae</taxon>
        <taxon>Pentatominae</taxon>
        <taxon>Nezara</taxon>
    </lineage>
</organism>
<keyword evidence="2" id="KW-1185">Reference proteome</keyword>
<name>A0A9P0HMP2_NEZVI</name>